<dbReference type="PANTHER" id="PTHR45790:SF3">
    <property type="entry name" value="S-ADENOSYL-L-METHIONINE-DEPENDENT UROPORPHYRINOGEN III METHYLTRANSFERASE, CHLOROPLASTIC"/>
    <property type="match status" value="1"/>
</dbReference>
<evidence type="ECO:0000256" key="3">
    <source>
        <dbReference type="ARBA" id="ARBA00022679"/>
    </source>
</evidence>
<dbReference type="Gene3D" id="3.40.1010.10">
    <property type="entry name" value="Cobalt-precorrin-4 Transmethylase, Domain 1"/>
    <property type="match status" value="1"/>
</dbReference>
<dbReference type="InterPro" id="IPR036108">
    <property type="entry name" value="4pyrrol_syn_uPrphyn_synt_sf"/>
</dbReference>
<accession>A0ABV6KJA0</accession>
<comment type="similarity">
    <text evidence="6">Belongs to the precorrin methyltransferase family.</text>
</comment>
<evidence type="ECO:0000256" key="4">
    <source>
        <dbReference type="ARBA" id="ARBA00022691"/>
    </source>
</evidence>
<dbReference type="InterPro" id="IPR014777">
    <property type="entry name" value="4pyrrole_Mease_sub1"/>
</dbReference>
<dbReference type="Proteomes" id="UP001589838">
    <property type="component" value="Unassembled WGS sequence"/>
</dbReference>
<evidence type="ECO:0000256" key="2">
    <source>
        <dbReference type="ARBA" id="ARBA00022603"/>
    </source>
</evidence>
<dbReference type="GO" id="GO:0032259">
    <property type="term" value="P:methylation"/>
    <property type="evidence" value="ECO:0007669"/>
    <property type="project" value="UniProtKB-KW"/>
</dbReference>
<dbReference type="PROSITE" id="PS00840">
    <property type="entry name" value="SUMT_2"/>
    <property type="match status" value="1"/>
</dbReference>
<evidence type="ECO:0000313" key="10">
    <source>
        <dbReference type="Proteomes" id="UP001589838"/>
    </source>
</evidence>
<dbReference type="InterPro" id="IPR035996">
    <property type="entry name" value="4pyrrol_Methylase_sf"/>
</dbReference>
<dbReference type="InterPro" id="IPR050161">
    <property type="entry name" value="Siro_Cobalamin_biosynth"/>
</dbReference>
<dbReference type="Gene3D" id="3.30.950.10">
    <property type="entry name" value="Methyltransferase, Cobalt-precorrin-4 Transmethylase, Domain 2"/>
    <property type="match status" value="1"/>
</dbReference>
<evidence type="ECO:0000259" key="8">
    <source>
        <dbReference type="Pfam" id="PF02602"/>
    </source>
</evidence>
<dbReference type="Gene3D" id="3.40.50.10090">
    <property type="match status" value="2"/>
</dbReference>
<keyword evidence="3 6" id="KW-0808">Transferase</keyword>
<protein>
    <recommendedName>
        <fullName evidence="1">uroporphyrinogen-III C-methyltransferase</fullName>
        <ecNumber evidence="1">2.1.1.107</ecNumber>
    </recommendedName>
</protein>
<keyword evidence="2 6" id="KW-0489">Methyltransferase</keyword>
<evidence type="ECO:0000259" key="7">
    <source>
        <dbReference type="Pfam" id="PF00590"/>
    </source>
</evidence>
<dbReference type="InterPro" id="IPR006366">
    <property type="entry name" value="CobA/CysG_C"/>
</dbReference>
<keyword evidence="5" id="KW-0627">Porphyrin biosynthesis</keyword>
<evidence type="ECO:0000256" key="6">
    <source>
        <dbReference type="RuleBase" id="RU003960"/>
    </source>
</evidence>
<reference evidence="9 10" key="1">
    <citation type="submission" date="2024-09" db="EMBL/GenBank/DDBJ databases">
        <authorList>
            <person name="Sun Q."/>
            <person name="Mori K."/>
        </authorList>
    </citation>
    <scope>NUCLEOTIDE SEQUENCE [LARGE SCALE GENOMIC DNA]</scope>
    <source>
        <strain evidence="9 10">NCAIM B.02610</strain>
    </source>
</reference>
<organism evidence="9 10">
    <name type="scientific">Halalkalibacter kiskunsagensis</name>
    <dbReference type="NCBI Taxonomy" id="1548599"/>
    <lineage>
        <taxon>Bacteria</taxon>
        <taxon>Bacillati</taxon>
        <taxon>Bacillota</taxon>
        <taxon>Bacilli</taxon>
        <taxon>Bacillales</taxon>
        <taxon>Bacillaceae</taxon>
        <taxon>Halalkalibacter</taxon>
    </lineage>
</organism>
<dbReference type="InterPro" id="IPR014776">
    <property type="entry name" value="4pyrrole_Mease_sub2"/>
</dbReference>
<name>A0ABV6KJA0_9BACI</name>
<evidence type="ECO:0000256" key="1">
    <source>
        <dbReference type="ARBA" id="ARBA00012162"/>
    </source>
</evidence>
<keyword evidence="4" id="KW-0949">S-adenosyl-L-methionine</keyword>
<dbReference type="Pfam" id="PF00590">
    <property type="entry name" value="TP_methylase"/>
    <property type="match status" value="1"/>
</dbReference>
<evidence type="ECO:0000256" key="5">
    <source>
        <dbReference type="ARBA" id="ARBA00023244"/>
    </source>
</evidence>
<dbReference type="PANTHER" id="PTHR45790">
    <property type="entry name" value="SIROHEME SYNTHASE-RELATED"/>
    <property type="match status" value="1"/>
</dbReference>
<dbReference type="EC" id="2.1.1.107" evidence="1"/>
<dbReference type="NCBIfam" id="TIGR01469">
    <property type="entry name" value="cobA_cysG_Cterm"/>
    <property type="match status" value="1"/>
</dbReference>
<feature type="domain" description="Tetrapyrrole methylase" evidence="7">
    <location>
        <begin position="6"/>
        <end position="217"/>
    </location>
</feature>
<feature type="domain" description="Tetrapyrrole biosynthesis uroporphyrinogen III synthase" evidence="8">
    <location>
        <begin position="396"/>
        <end position="478"/>
    </location>
</feature>
<comment type="caution">
    <text evidence="9">The sequence shown here is derived from an EMBL/GenBank/DDBJ whole genome shotgun (WGS) entry which is preliminary data.</text>
</comment>
<gene>
    <name evidence="9" type="primary">cobA</name>
    <name evidence="9" type="ORF">ACFFHM_23615</name>
</gene>
<dbReference type="GO" id="GO:0004851">
    <property type="term" value="F:uroporphyrin-III C-methyltransferase activity"/>
    <property type="evidence" value="ECO:0007669"/>
    <property type="project" value="UniProtKB-EC"/>
</dbReference>
<sequence length="483" mass="53620">MNKGYVFLVGAGPGDIRLMTVKGQQCLEKADVVLYDRLVNPLLLEATKPGAELVYCGKLPDRHLLRQEAINDLLVTYGLAGKVVVRLKGGDPSVFGRVGEEACALDKEGIPYEIIPGITAGIGATTYAGVPVTHRDHGASFAIVTGHDKSETGQPLIDWSGLATGVDTIAFYMGVKNLPYICEQLIEHGRDPNTPVLLVQWGTTGKQKTLNGTLETIANIVLQEKFSNPAITLVGEVAKLRTKESWFERQPLFGKHILFGRTTEGTSDLANELTSLGADVFEYPRFSTRKIEQAQVHFNDYEQIIFRSPKSVYWFFRHLQQQRIDIRTLQAQLYGASKKSIRAIESFACLGLSVDQLVHSEKRLVIGSGAWQHRAQERLDTYGNHDFCVSHFDEFIEQSNSTCQRILDEDRVDTIVFPSAESVRAVTEQIAACHETPDSLSKRAKVICFGPISYQTAIDLGYEVKLTLKEPTKEALIEALKHN</sequence>
<dbReference type="RefSeq" id="WP_335959739.1">
    <property type="nucleotide sequence ID" value="NZ_JAXBLX010000007.1"/>
</dbReference>
<dbReference type="SUPFAM" id="SSF69618">
    <property type="entry name" value="HemD-like"/>
    <property type="match status" value="1"/>
</dbReference>
<dbReference type="NCBIfam" id="NF004790">
    <property type="entry name" value="PRK06136.1"/>
    <property type="match status" value="1"/>
</dbReference>
<proteinExistence type="inferred from homology"/>
<keyword evidence="10" id="KW-1185">Reference proteome</keyword>
<dbReference type="PROSITE" id="PS00839">
    <property type="entry name" value="SUMT_1"/>
    <property type="match status" value="1"/>
</dbReference>
<dbReference type="SUPFAM" id="SSF53790">
    <property type="entry name" value="Tetrapyrrole methylase"/>
    <property type="match status" value="1"/>
</dbReference>
<dbReference type="InterPro" id="IPR000878">
    <property type="entry name" value="4pyrrol_Mease"/>
</dbReference>
<dbReference type="EMBL" id="JBHLUX010000093">
    <property type="protein sequence ID" value="MFC0473411.1"/>
    <property type="molecule type" value="Genomic_DNA"/>
</dbReference>
<dbReference type="InterPro" id="IPR003043">
    <property type="entry name" value="Uropor_MeTrfase_CS"/>
</dbReference>
<dbReference type="Pfam" id="PF02602">
    <property type="entry name" value="HEM4"/>
    <property type="match status" value="1"/>
</dbReference>
<dbReference type="InterPro" id="IPR003754">
    <property type="entry name" value="4pyrrol_synth_uPrphyn_synth"/>
</dbReference>
<evidence type="ECO:0000313" key="9">
    <source>
        <dbReference type="EMBL" id="MFC0473411.1"/>
    </source>
</evidence>
<dbReference type="CDD" id="cd11642">
    <property type="entry name" value="SUMT"/>
    <property type="match status" value="1"/>
</dbReference>